<sequence length="411" mass="45715">MMGSCSWSLVFILCVVRLSQQWSALDIWLRPLENSNGGKSDEQRVLNFFPVPVEEECLTDDKRRRGTCMNTYECRIQQGTSHGPCALGFGVCCVFTATCGNEVGNNLTYVTSPGFPNLIDQPMNCSVVIKKIEPQVSQLRIDFLHFNIGQPNKRTGGCDEDIMEITSGDRIYQLCGWNSGQHSKHQFCILSVYVDVSEGSVTLDFILPSSLQSRMWEMSIVQLPFEQRAPAGCLQYFNTPRGTLRTLNYLPNGRYLSNQDYLLCIRQEREMCSIAYSPCSSDSFRIGPSRLNDDQNNQMNPADGSGAGSNDPNTVRRCDDRVLIPCDFEEFITPGNDGTGVCDLEHCGTSLCGPGETDSEGNCRVETSATPFHIRVAFGAGNENFTSMEDMIVPWADFFQLHPLGLCEGEP</sequence>
<organism evidence="6 7">
    <name type="scientific">Fopius arisanus</name>
    <dbReference type="NCBI Taxonomy" id="64838"/>
    <lineage>
        <taxon>Eukaryota</taxon>
        <taxon>Metazoa</taxon>
        <taxon>Ecdysozoa</taxon>
        <taxon>Arthropoda</taxon>
        <taxon>Hexapoda</taxon>
        <taxon>Insecta</taxon>
        <taxon>Pterygota</taxon>
        <taxon>Neoptera</taxon>
        <taxon>Endopterygota</taxon>
        <taxon>Hymenoptera</taxon>
        <taxon>Apocrita</taxon>
        <taxon>Ichneumonoidea</taxon>
        <taxon>Braconidae</taxon>
        <taxon>Opiinae</taxon>
        <taxon>Fopius</taxon>
    </lineage>
</organism>
<dbReference type="SUPFAM" id="SSF49854">
    <property type="entry name" value="Spermadhesin, CUB domain"/>
    <property type="match status" value="1"/>
</dbReference>
<evidence type="ECO:0000313" key="7">
    <source>
        <dbReference type="RefSeq" id="XP_011297507.1"/>
    </source>
</evidence>
<evidence type="ECO:0000259" key="5">
    <source>
        <dbReference type="PROSITE" id="PS01180"/>
    </source>
</evidence>
<dbReference type="PANTHER" id="PTHR33236:SF4">
    <property type="entry name" value="CUB DOMAIN-CONTAINING PROTEIN"/>
    <property type="match status" value="1"/>
</dbReference>
<evidence type="ECO:0000256" key="3">
    <source>
        <dbReference type="SAM" id="MobiDB-lite"/>
    </source>
</evidence>
<evidence type="ECO:0000313" key="6">
    <source>
        <dbReference type="Proteomes" id="UP000694866"/>
    </source>
</evidence>
<dbReference type="PROSITE" id="PS01180">
    <property type="entry name" value="CUB"/>
    <property type="match status" value="1"/>
</dbReference>
<evidence type="ECO:0000256" key="4">
    <source>
        <dbReference type="SAM" id="SignalP"/>
    </source>
</evidence>
<keyword evidence="1 2" id="KW-1015">Disulfide bond</keyword>
<dbReference type="InterPro" id="IPR000859">
    <property type="entry name" value="CUB_dom"/>
</dbReference>
<keyword evidence="4" id="KW-0732">Signal</keyword>
<accession>A0A9R1TVI2</accession>
<dbReference type="Pfam" id="PF00431">
    <property type="entry name" value="CUB"/>
    <property type="match status" value="1"/>
</dbReference>
<dbReference type="Pfam" id="PF26080">
    <property type="entry name" value="CUB_animal"/>
    <property type="match status" value="1"/>
</dbReference>
<dbReference type="PANTHER" id="PTHR33236">
    <property type="entry name" value="INTRAFLAGELLAR TRANSPORT PROTEIN 122 FAMILY PROTEIN-RELATED"/>
    <property type="match status" value="1"/>
</dbReference>
<feature type="signal peptide" evidence="4">
    <location>
        <begin position="1"/>
        <end position="24"/>
    </location>
</feature>
<evidence type="ECO:0000256" key="2">
    <source>
        <dbReference type="PROSITE-ProRule" id="PRU00059"/>
    </source>
</evidence>
<comment type="caution">
    <text evidence="2">Lacks conserved residue(s) required for the propagation of feature annotation.</text>
</comment>
<feature type="region of interest" description="Disordered" evidence="3">
    <location>
        <begin position="287"/>
        <end position="314"/>
    </location>
</feature>
<dbReference type="Proteomes" id="UP000694866">
    <property type="component" value="Unplaced"/>
</dbReference>
<protein>
    <submittedName>
        <fullName evidence="7">Uncharacterized protein isoform X1</fullName>
    </submittedName>
</protein>
<proteinExistence type="predicted"/>
<gene>
    <name evidence="7" type="primary">LOC105263171</name>
</gene>
<dbReference type="Gene3D" id="2.60.120.290">
    <property type="entry name" value="Spermadhesin, CUB domain"/>
    <property type="match status" value="1"/>
</dbReference>
<dbReference type="OrthoDB" id="6344756at2759"/>
<dbReference type="InterPro" id="IPR035914">
    <property type="entry name" value="Sperma_CUB_dom_sf"/>
</dbReference>
<reference evidence="7" key="1">
    <citation type="submission" date="2025-08" db="UniProtKB">
        <authorList>
            <consortium name="RefSeq"/>
        </authorList>
    </citation>
    <scope>IDENTIFICATION</scope>
    <source>
        <strain evidence="7">USDA-PBARC FA_bdor</strain>
        <tissue evidence="7">Whole organism</tissue>
    </source>
</reference>
<dbReference type="InterPro" id="IPR058698">
    <property type="entry name" value="CUB_metazoa"/>
</dbReference>
<feature type="disulfide bond" evidence="2">
    <location>
        <begin position="158"/>
        <end position="175"/>
    </location>
</feature>
<feature type="chain" id="PRO_5040322235" evidence="4">
    <location>
        <begin position="25"/>
        <end position="411"/>
    </location>
</feature>
<feature type="domain" description="CUB" evidence="5">
    <location>
        <begin position="99"/>
        <end position="223"/>
    </location>
</feature>
<dbReference type="KEGG" id="fas:105263171"/>
<name>A0A9R1TVI2_9HYME</name>
<keyword evidence="6" id="KW-1185">Reference proteome</keyword>
<evidence type="ECO:0000256" key="1">
    <source>
        <dbReference type="ARBA" id="ARBA00023157"/>
    </source>
</evidence>
<dbReference type="RefSeq" id="XP_011297507.1">
    <property type="nucleotide sequence ID" value="XM_011299205.1"/>
</dbReference>
<dbReference type="GeneID" id="105263171"/>
<dbReference type="AlphaFoldDB" id="A0A9R1TVI2"/>